<dbReference type="GO" id="GO:0016758">
    <property type="term" value="F:hexosyltransferase activity"/>
    <property type="evidence" value="ECO:0007669"/>
    <property type="project" value="UniProtKB-ARBA"/>
</dbReference>
<dbReference type="InterPro" id="IPR001173">
    <property type="entry name" value="Glyco_trans_2-like"/>
</dbReference>
<organism evidence="2 3">
    <name type="scientific">Liquorilactobacillus vini DSM 20605</name>
    <dbReference type="NCBI Taxonomy" id="1133569"/>
    <lineage>
        <taxon>Bacteria</taxon>
        <taxon>Bacillati</taxon>
        <taxon>Bacillota</taxon>
        <taxon>Bacilli</taxon>
        <taxon>Lactobacillales</taxon>
        <taxon>Lactobacillaceae</taxon>
        <taxon>Liquorilactobacillus</taxon>
    </lineage>
</organism>
<proteinExistence type="predicted"/>
<gene>
    <name evidence="2" type="ORF">FD21_GL000218</name>
</gene>
<dbReference type="STRING" id="1133569.FD21_GL000218"/>
<dbReference type="Proteomes" id="UP000051576">
    <property type="component" value="Unassembled WGS sequence"/>
</dbReference>
<protein>
    <submittedName>
        <fullName evidence="2">Rhamnosyltransferase</fullName>
    </submittedName>
</protein>
<dbReference type="Pfam" id="PF00535">
    <property type="entry name" value="Glycos_transf_2"/>
    <property type="match status" value="1"/>
</dbReference>
<dbReference type="PANTHER" id="PTHR22916">
    <property type="entry name" value="GLYCOSYLTRANSFERASE"/>
    <property type="match status" value="1"/>
</dbReference>
<name>A0A0R2BXX0_9LACO</name>
<dbReference type="PANTHER" id="PTHR22916:SF3">
    <property type="entry name" value="UDP-GLCNAC:BETAGAL BETA-1,3-N-ACETYLGLUCOSAMINYLTRANSFERASE-LIKE PROTEIN 1"/>
    <property type="match status" value="1"/>
</dbReference>
<feature type="domain" description="Glycosyltransferase 2-like" evidence="1">
    <location>
        <begin position="1"/>
        <end position="163"/>
    </location>
</feature>
<dbReference type="EMBL" id="AYYX01000110">
    <property type="protein sequence ID" value="KRM83914.1"/>
    <property type="molecule type" value="Genomic_DNA"/>
</dbReference>
<keyword evidence="3" id="KW-1185">Reference proteome</keyword>
<dbReference type="AlphaFoldDB" id="A0A0R2BXX0"/>
<reference evidence="2 3" key="1">
    <citation type="journal article" date="2015" name="Genome Announc.">
        <title>Expanding the biotechnology potential of lactobacilli through comparative genomics of 213 strains and associated genera.</title>
        <authorList>
            <person name="Sun Z."/>
            <person name="Harris H.M."/>
            <person name="McCann A."/>
            <person name="Guo C."/>
            <person name="Argimon S."/>
            <person name="Zhang W."/>
            <person name="Yang X."/>
            <person name="Jeffery I.B."/>
            <person name="Cooney J.C."/>
            <person name="Kagawa T.F."/>
            <person name="Liu W."/>
            <person name="Song Y."/>
            <person name="Salvetti E."/>
            <person name="Wrobel A."/>
            <person name="Rasinkangas P."/>
            <person name="Parkhill J."/>
            <person name="Rea M.C."/>
            <person name="O'Sullivan O."/>
            <person name="Ritari J."/>
            <person name="Douillard F.P."/>
            <person name="Paul Ross R."/>
            <person name="Yang R."/>
            <person name="Briner A.E."/>
            <person name="Felis G.E."/>
            <person name="de Vos W.M."/>
            <person name="Barrangou R."/>
            <person name="Klaenhammer T.R."/>
            <person name="Caufield P.W."/>
            <person name="Cui Y."/>
            <person name="Zhang H."/>
            <person name="O'Toole P.W."/>
        </authorList>
    </citation>
    <scope>NUCLEOTIDE SEQUENCE [LARGE SCALE GENOMIC DNA]</scope>
    <source>
        <strain evidence="2 3">DSM 20605</strain>
    </source>
</reference>
<accession>A0A0R2BXX0</accession>
<dbReference type="Gene3D" id="3.90.550.10">
    <property type="entry name" value="Spore Coat Polysaccharide Biosynthesis Protein SpsA, Chain A"/>
    <property type="match status" value="1"/>
</dbReference>
<dbReference type="InterPro" id="IPR029044">
    <property type="entry name" value="Nucleotide-diphossugar_trans"/>
</dbReference>
<dbReference type="CDD" id="cd04196">
    <property type="entry name" value="GT_2_like_d"/>
    <property type="match status" value="1"/>
</dbReference>
<dbReference type="SUPFAM" id="SSF53448">
    <property type="entry name" value="Nucleotide-diphospho-sugar transferases"/>
    <property type="match status" value="1"/>
</dbReference>
<dbReference type="PATRIC" id="fig|1133569.4.peg.226"/>
<evidence type="ECO:0000313" key="3">
    <source>
        <dbReference type="Proteomes" id="UP000051576"/>
    </source>
</evidence>
<evidence type="ECO:0000259" key="1">
    <source>
        <dbReference type="Pfam" id="PF00535"/>
    </source>
</evidence>
<sequence length="308" mass="36540">MSTYNGSKFLKQQIESIRNQTYSNWELYIRDDDSTDNTLEILKNYELIDKRIHLVNTIDNNVNLGPKNSFFELLQETNADYYFFCDQDDYWEKTKIKKMIDVLKCIKEPCIVYCGIKCVDQNLNPVNHPFEESVGSMDGKSFIDRGICNDMPGCTMAFNKKVHHLFMRTTSTHSIRMHDWWLTLITAAFGKVIFLPEKLVKYRLHSNNTVGAGEKKAMIKKLTSFKRLKERIAFINSTVNQQREFFLQYKELINNEDKNYLTAISNPQKNRFLIFRANTIFKYHPKSCNKFRTFVYYTLFIFLKRKFN</sequence>
<comment type="caution">
    <text evidence="2">The sequence shown here is derived from an EMBL/GenBank/DDBJ whole genome shotgun (WGS) entry which is preliminary data.</text>
</comment>
<evidence type="ECO:0000313" key="2">
    <source>
        <dbReference type="EMBL" id="KRM83914.1"/>
    </source>
</evidence>
<keyword evidence="2" id="KW-0808">Transferase</keyword>